<dbReference type="Proteomes" id="UP000002035">
    <property type="component" value="Unassembled WGS sequence"/>
</dbReference>
<dbReference type="STRING" id="554155.C5FJ03"/>
<dbReference type="OrthoDB" id="4186510at2759"/>
<protein>
    <submittedName>
        <fullName evidence="2">Uncharacterized protein</fullName>
    </submittedName>
</protein>
<gene>
    <name evidence="2" type="ORF">MCYG_02152</name>
</gene>
<feature type="compositionally biased region" description="Polar residues" evidence="1">
    <location>
        <begin position="117"/>
        <end position="136"/>
    </location>
</feature>
<name>C5FJ03_ARTOC</name>
<feature type="compositionally biased region" description="Polar residues" evidence="1">
    <location>
        <begin position="95"/>
        <end position="109"/>
    </location>
</feature>
<dbReference type="HOGENOM" id="CLU_108585_0_0_1"/>
<evidence type="ECO:0000256" key="1">
    <source>
        <dbReference type="SAM" id="MobiDB-lite"/>
    </source>
</evidence>
<evidence type="ECO:0000313" key="2">
    <source>
        <dbReference type="EMBL" id="EEQ29333.1"/>
    </source>
</evidence>
<feature type="compositionally biased region" description="Basic and acidic residues" evidence="1">
    <location>
        <begin position="188"/>
        <end position="216"/>
    </location>
</feature>
<sequence length="216" mass="23926">MAFFASICSCYTTQGRKKQKESDCSPPPHPEIQPSQPANYNRYQPFVDENDPYHSSQPLPRYTARPISIQEKTLAISGRQSICDRDYPRDEKGQIQANQNIYNRRSPNNIAEDDSSDASSQISFPSSLGNTSTATGETPPPPYSYCSSVAQSHRSMSISIPTTNTGTETDASSMMLPSPIATPPPVFCRDHTGSSRRSYESGRSRKDSTLPNYERS</sequence>
<dbReference type="EMBL" id="DS995702">
    <property type="protein sequence ID" value="EEQ29333.1"/>
    <property type="molecule type" value="Genomic_DNA"/>
</dbReference>
<feature type="region of interest" description="Disordered" evidence="1">
    <location>
        <begin position="80"/>
        <end position="216"/>
    </location>
</feature>
<dbReference type="GeneID" id="9229273"/>
<accession>C5FJ03</accession>
<proteinExistence type="predicted"/>
<reference evidence="3" key="1">
    <citation type="journal article" date="2012" name="MBio">
        <title>Comparative genome analysis of Trichophyton rubrum and related dermatophytes reveals candidate genes involved in infection.</title>
        <authorList>
            <person name="Martinez D.A."/>
            <person name="Oliver B.G."/>
            <person name="Graeser Y."/>
            <person name="Goldberg J.M."/>
            <person name="Li W."/>
            <person name="Martinez-Rossi N.M."/>
            <person name="Monod M."/>
            <person name="Shelest E."/>
            <person name="Barton R.C."/>
            <person name="Birch E."/>
            <person name="Brakhage A.A."/>
            <person name="Chen Z."/>
            <person name="Gurr S.J."/>
            <person name="Heiman D."/>
            <person name="Heitman J."/>
            <person name="Kosti I."/>
            <person name="Rossi A."/>
            <person name="Saif S."/>
            <person name="Samalova M."/>
            <person name="Saunders C.W."/>
            <person name="Shea T."/>
            <person name="Summerbell R.C."/>
            <person name="Xu J."/>
            <person name="Young S."/>
            <person name="Zeng Q."/>
            <person name="Birren B.W."/>
            <person name="Cuomo C.A."/>
            <person name="White T.C."/>
        </authorList>
    </citation>
    <scope>NUCLEOTIDE SEQUENCE [LARGE SCALE GENOMIC DNA]</scope>
    <source>
        <strain evidence="3">ATCC MYA-4605 / CBS 113480</strain>
    </source>
</reference>
<feature type="region of interest" description="Disordered" evidence="1">
    <location>
        <begin position="13"/>
        <end position="63"/>
    </location>
</feature>
<dbReference type="AlphaFoldDB" id="C5FJ03"/>
<dbReference type="VEuPathDB" id="FungiDB:MCYG_02152"/>
<organism evidence="2 3">
    <name type="scientific">Arthroderma otae (strain ATCC MYA-4605 / CBS 113480)</name>
    <name type="common">Microsporum canis</name>
    <dbReference type="NCBI Taxonomy" id="554155"/>
    <lineage>
        <taxon>Eukaryota</taxon>
        <taxon>Fungi</taxon>
        <taxon>Dikarya</taxon>
        <taxon>Ascomycota</taxon>
        <taxon>Pezizomycotina</taxon>
        <taxon>Eurotiomycetes</taxon>
        <taxon>Eurotiomycetidae</taxon>
        <taxon>Onygenales</taxon>
        <taxon>Arthrodermataceae</taxon>
        <taxon>Microsporum</taxon>
    </lineage>
</organism>
<dbReference type="RefSeq" id="XP_002849218.1">
    <property type="nucleotide sequence ID" value="XM_002849172.1"/>
</dbReference>
<evidence type="ECO:0000313" key="3">
    <source>
        <dbReference type="Proteomes" id="UP000002035"/>
    </source>
</evidence>
<feature type="compositionally biased region" description="Basic and acidic residues" evidence="1">
    <location>
        <begin position="82"/>
        <end position="93"/>
    </location>
</feature>
<feature type="compositionally biased region" description="Polar residues" evidence="1">
    <location>
        <begin position="145"/>
        <end position="172"/>
    </location>
</feature>
<keyword evidence="3" id="KW-1185">Reference proteome</keyword>
<dbReference type="eggNOG" id="ENOG502RAXE">
    <property type="taxonomic scope" value="Eukaryota"/>
</dbReference>